<keyword evidence="1" id="KW-0414">Isoprene biosynthesis</keyword>
<name>A0A520KUE7_9EURY</name>
<dbReference type="InterPro" id="IPR002155">
    <property type="entry name" value="Thiolase"/>
</dbReference>
<organism evidence="4 5">
    <name type="scientific">Candidatus Methanolliviera hydrocarbonicum</name>
    <dbReference type="NCBI Taxonomy" id="2491085"/>
    <lineage>
        <taxon>Archaea</taxon>
        <taxon>Methanobacteriati</taxon>
        <taxon>Methanobacteriota</taxon>
        <taxon>Candidatus Methanoliparia</taxon>
        <taxon>Candidatus Methanoliparales</taxon>
        <taxon>Candidatus Methanollivieraceae</taxon>
        <taxon>Candidatus Methanolliviera</taxon>
    </lineage>
</organism>
<dbReference type="InterPro" id="IPR055140">
    <property type="entry name" value="Thiolase_C_2"/>
</dbReference>
<gene>
    <name evidence="4" type="ORF">EF807_08650</name>
</gene>
<dbReference type="SUPFAM" id="SSF53901">
    <property type="entry name" value="Thiolase-like"/>
    <property type="match status" value="2"/>
</dbReference>
<dbReference type="Pfam" id="PF00108">
    <property type="entry name" value="Thiolase_N"/>
    <property type="match status" value="1"/>
</dbReference>
<proteinExistence type="predicted"/>
<dbReference type="AlphaFoldDB" id="A0A520KUE7"/>
<dbReference type="GO" id="GO:0008299">
    <property type="term" value="P:isoprenoid biosynthetic process"/>
    <property type="evidence" value="ECO:0007669"/>
    <property type="project" value="UniProtKB-KW"/>
</dbReference>
<accession>A0A520KUE7</accession>
<dbReference type="Gene3D" id="3.40.47.10">
    <property type="match status" value="1"/>
</dbReference>
<evidence type="ECO:0000313" key="5">
    <source>
        <dbReference type="Proteomes" id="UP000320766"/>
    </source>
</evidence>
<evidence type="ECO:0000313" key="4">
    <source>
        <dbReference type="EMBL" id="RZN66263.1"/>
    </source>
</evidence>
<dbReference type="Pfam" id="PF22691">
    <property type="entry name" value="Thiolase_C_1"/>
    <property type="match status" value="1"/>
</dbReference>
<feature type="domain" description="Thiolase C-terminal" evidence="3">
    <location>
        <begin position="245"/>
        <end position="378"/>
    </location>
</feature>
<evidence type="ECO:0000259" key="2">
    <source>
        <dbReference type="Pfam" id="PF00108"/>
    </source>
</evidence>
<protein>
    <submittedName>
        <fullName evidence="4">Thiolase family protein</fullName>
    </submittedName>
</protein>
<dbReference type="PIRSF" id="PIRSF000429">
    <property type="entry name" value="Ac-CoA_Ac_transf"/>
    <property type="match status" value="1"/>
</dbReference>
<comment type="caution">
    <text evidence="4">The sequence shown here is derived from an EMBL/GenBank/DDBJ whole genome shotgun (WGS) entry which is preliminary data.</text>
</comment>
<dbReference type="PANTHER" id="PTHR42870">
    <property type="entry name" value="ACETYL-COA C-ACETYLTRANSFERASE"/>
    <property type="match status" value="1"/>
</dbReference>
<dbReference type="CDD" id="cd00829">
    <property type="entry name" value="SCP-x_thiolase"/>
    <property type="match status" value="1"/>
</dbReference>
<sequence length="385" mass="41345">MGNRVGIVGVGQTHHRSKRSDVNGQEIINEAVSRALAGAELTIEEIDAVVIGNMDHFEGINYVDMWSVDGSGGYMKPIMKVTTGGTTGSTVAAAGYYQAASGLFDTVLAIGWEKNSESDTSAAIATCANPILERETFAGAIGPLAAEYSMYMKKYGATEDDAHLAAVRDHNNGANNPYAHLRKRVTLDDVRNSPMLAYPIRLLDMCPRSDGACAVIYASENKARKITDTPAWVVTTTTRHDYTHFGDADWTIMQTLEEASKAAYKKAGIKDPLHEFDVMELYLPASSCAVKWMESLGVCERGEAPELIREGVTDMDGELPVNPSGGVICTNPIGATALIRVAEAALQIMGKADKRQVPDVEKALATGFGGCSWSDVMVLSSSKPR</sequence>
<dbReference type="GO" id="GO:0016747">
    <property type="term" value="F:acyltransferase activity, transferring groups other than amino-acyl groups"/>
    <property type="evidence" value="ECO:0007669"/>
    <property type="project" value="InterPro"/>
</dbReference>
<dbReference type="Proteomes" id="UP000320766">
    <property type="component" value="Unassembled WGS sequence"/>
</dbReference>
<evidence type="ECO:0000256" key="1">
    <source>
        <dbReference type="ARBA" id="ARBA00023229"/>
    </source>
</evidence>
<evidence type="ECO:0000259" key="3">
    <source>
        <dbReference type="Pfam" id="PF22691"/>
    </source>
</evidence>
<dbReference type="EMBL" id="RXIL01000167">
    <property type="protein sequence ID" value="RZN66263.1"/>
    <property type="molecule type" value="Genomic_DNA"/>
</dbReference>
<dbReference type="InterPro" id="IPR016039">
    <property type="entry name" value="Thiolase-like"/>
</dbReference>
<dbReference type="InterPro" id="IPR020616">
    <property type="entry name" value="Thiolase_N"/>
</dbReference>
<feature type="domain" description="Thiolase N-terminal" evidence="2">
    <location>
        <begin position="6"/>
        <end position="219"/>
    </location>
</feature>
<reference evidence="4 5" key="1">
    <citation type="journal article" date="2019" name="Nat. Microbiol.">
        <title>Wide diversity of methane and short-chain alkane metabolisms in uncultured archaea.</title>
        <authorList>
            <person name="Borrel G."/>
            <person name="Adam P.S."/>
            <person name="McKay L.J."/>
            <person name="Chen L.X."/>
            <person name="Sierra-Garcia I.N."/>
            <person name="Sieber C.M."/>
            <person name="Letourneur Q."/>
            <person name="Ghozlane A."/>
            <person name="Andersen G.L."/>
            <person name="Li W.J."/>
            <person name="Hallam S.J."/>
            <person name="Muyzer G."/>
            <person name="de Oliveira V.M."/>
            <person name="Inskeep W.P."/>
            <person name="Banfield J.F."/>
            <person name="Gribaldo S."/>
        </authorList>
    </citation>
    <scope>NUCLEOTIDE SEQUENCE [LARGE SCALE GENOMIC DNA]</scope>
    <source>
        <strain evidence="4">NM1b</strain>
    </source>
</reference>
<dbReference type="PANTHER" id="PTHR42870:SF1">
    <property type="entry name" value="NON-SPECIFIC LIPID-TRANSFER PROTEIN-LIKE 2"/>
    <property type="match status" value="1"/>
</dbReference>